<evidence type="ECO:0000313" key="1">
    <source>
        <dbReference type="EMBL" id="KAL2819853.1"/>
    </source>
</evidence>
<dbReference type="EMBL" id="JBFXLS010000074">
    <property type="protein sequence ID" value="KAL2819853.1"/>
    <property type="molecule type" value="Genomic_DNA"/>
</dbReference>
<sequence>MSAGLASLSCLTSYMSLLYGVESGVISAVVISHVAAAILGSSTPPRTIQVFNNEVSDSSVVSDRSRANIMKQLSPCWSGDRLHRLELLKNNLSDQTHLAH</sequence>
<name>A0ABR4HYV2_9EURO</name>
<dbReference type="Proteomes" id="UP001610335">
    <property type="component" value="Unassembled WGS sequence"/>
</dbReference>
<proteinExistence type="predicted"/>
<protein>
    <recommendedName>
        <fullName evidence="3">SLC26A/SulP transporter domain-containing protein</fullName>
    </recommendedName>
</protein>
<gene>
    <name evidence="1" type="ORF">BDW59DRAFT_119995</name>
</gene>
<organism evidence="1 2">
    <name type="scientific">Aspergillus cavernicola</name>
    <dbReference type="NCBI Taxonomy" id="176166"/>
    <lineage>
        <taxon>Eukaryota</taxon>
        <taxon>Fungi</taxon>
        <taxon>Dikarya</taxon>
        <taxon>Ascomycota</taxon>
        <taxon>Pezizomycotina</taxon>
        <taxon>Eurotiomycetes</taxon>
        <taxon>Eurotiomycetidae</taxon>
        <taxon>Eurotiales</taxon>
        <taxon>Aspergillaceae</taxon>
        <taxon>Aspergillus</taxon>
        <taxon>Aspergillus subgen. Nidulantes</taxon>
    </lineage>
</organism>
<accession>A0ABR4HYV2</accession>
<reference evidence="1 2" key="1">
    <citation type="submission" date="2024-07" db="EMBL/GenBank/DDBJ databases">
        <title>Section-level genome sequencing and comparative genomics of Aspergillus sections Usti and Cavernicolus.</title>
        <authorList>
            <consortium name="Lawrence Berkeley National Laboratory"/>
            <person name="Nybo J.L."/>
            <person name="Vesth T.C."/>
            <person name="Theobald S."/>
            <person name="Frisvad J.C."/>
            <person name="Larsen T.O."/>
            <person name="Kjaerboelling I."/>
            <person name="Rothschild-Mancinelli K."/>
            <person name="Lyhne E.K."/>
            <person name="Kogle M.E."/>
            <person name="Barry K."/>
            <person name="Clum A."/>
            <person name="Na H."/>
            <person name="Ledsgaard L."/>
            <person name="Lin J."/>
            <person name="Lipzen A."/>
            <person name="Kuo A."/>
            <person name="Riley R."/>
            <person name="Mondo S."/>
            <person name="LaButti K."/>
            <person name="Haridas S."/>
            <person name="Pangalinan J."/>
            <person name="Salamov A.A."/>
            <person name="Simmons B.A."/>
            <person name="Magnuson J.K."/>
            <person name="Chen J."/>
            <person name="Drula E."/>
            <person name="Henrissat B."/>
            <person name="Wiebenga A."/>
            <person name="Lubbers R.J."/>
            <person name="Gomes A.C."/>
            <person name="Makela M.R."/>
            <person name="Stajich J."/>
            <person name="Grigoriev I.V."/>
            <person name="Mortensen U.H."/>
            <person name="De vries R.P."/>
            <person name="Baker S.E."/>
            <person name="Andersen M.R."/>
        </authorList>
    </citation>
    <scope>NUCLEOTIDE SEQUENCE [LARGE SCALE GENOMIC DNA]</scope>
    <source>
        <strain evidence="1 2">CBS 600.67</strain>
    </source>
</reference>
<keyword evidence="2" id="KW-1185">Reference proteome</keyword>
<evidence type="ECO:0000313" key="2">
    <source>
        <dbReference type="Proteomes" id="UP001610335"/>
    </source>
</evidence>
<comment type="caution">
    <text evidence="1">The sequence shown here is derived from an EMBL/GenBank/DDBJ whole genome shotgun (WGS) entry which is preliminary data.</text>
</comment>
<evidence type="ECO:0008006" key="3">
    <source>
        <dbReference type="Google" id="ProtNLM"/>
    </source>
</evidence>